<gene>
    <name evidence="8" type="ORF">B4U80_05179</name>
</gene>
<proteinExistence type="inferred from homology"/>
<dbReference type="PANTHER" id="PTHR11960">
    <property type="entry name" value="EUKARYOTIC TRANSLATION INITIATION FACTOR 4E RELATED"/>
    <property type="match status" value="1"/>
</dbReference>
<evidence type="ECO:0000256" key="7">
    <source>
        <dbReference type="RuleBase" id="RU004374"/>
    </source>
</evidence>
<dbReference type="PROSITE" id="PS00813">
    <property type="entry name" value="IF4E"/>
    <property type="match status" value="1"/>
</dbReference>
<dbReference type="VEuPathDB" id="VectorBase:LDEU007149"/>
<dbReference type="InterPro" id="IPR001040">
    <property type="entry name" value="TIF_eIF_4E"/>
</dbReference>
<dbReference type="OrthoDB" id="590761at2759"/>
<dbReference type="Gene3D" id="3.30.760.10">
    <property type="entry name" value="RNA Cap, Translation Initiation Factor Eif4e"/>
    <property type="match status" value="1"/>
</dbReference>
<organism evidence="8 9">
    <name type="scientific">Leptotrombidium deliense</name>
    <dbReference type="NCBI Taxonomy" id="299467"/>
    <lineage>
        <taxon>Eukaryota</taxon>
        <taxon>Metazoa</taxon>
        <taxon>Ecdysozoa</taxon>
        <taxon>Arthropoda</taxon>
        <taxon>Chelicerata</taxon>
        <taxon>Arachnida</taxon>
        <taxon>Acari</taxon>
        <taxon>Acariformes</taxon>
        <taxon>Trombidiformes</taxon>
        <taxon>Prostigmata</taxon>
        <taxon>Anystina</taxon>
        <taxon>Parasitengona</taxon>
        <taxon>Trombiculoidea</taxon>
        <taxon>Trombiculidae</taxon>
        <taxon>Leptotrombidium</taxon>
    </lineage>
</organism>
<evidence type="ECO:0000256" key="6">
    <source>
        <dbReference type="ARBA" id="ARBA00032656"/>
    </source>
</evidence>
<dbReference type="GO" id="GO:0000340">
    <property type="term" value="F:RNA 7-methylguanosine cap binding"/>
    <property type="evidence" value="ECO:0007669"/>
    <property type="project" value="UniProtKB-ARBA"/>
</dbReference>
<reference evidence="8 9" key="1">
    <citation type="journal article" date="2018" name="Gigascience">
        <title>Genomes of trombidid mites reveal novel predicted allergens and laterally-transferred genes associated with secondary metabolism.</title>
        <authorList>
            <person name="Dong X."/>
            <person name="Chaisiri K."/>
            <person name="Xia D."/>
            <person name="Armstrong S.D."/>
            <person name="Fang Y."/>
            <person name="Donnelly M.J."/>
            <person name="Kadowaki T."/>
            <person name="McGarry J.W."/>
            <person name="Darby A.C."/>
            <person name="Makepeace B.L."/>
        </authorList>
    </citation>
    <scope>NUCLEOTIDE SEQUENCE [LARGE SCALE GENOMIC DNA]</scope>
    <source>
        <strain evidence="8">UoL-UT</strain>
    </source>
</reference>
<dbReference type="Proteomes" id="UP000288716">
    <property type="component" value="Unassembled WGS sequence"/>
</dbReference>
<name>A0A443SBF1_9ACAR</name>
<dbReference type="GO" id="GO:0016281">
    <property type="term" value="C:eukaryotic translation initiation factor 4F complex"/>
    <property type="evidence" value="ECO:0007669"/>
    <property type="project" value="TreeGrafter"/>
</dbReference>
<evidence type="ECO:0000256" key="5">
    <source>
        <dbReference type="ARBA" id="ARBA00022917"/>
    </source>
</evidence>
<accession>A0A443SBF1</accession>
<evidence type="ECO:0000256" key="2">
    <source>
        <dbReference type="ARBA" id="ARBA00022540"/>
    </source>
</evidence>
<comment type="caution">
    <text evidence="8">The sequence shown here is derived from an EMBL/GenBank/DDBJ whole genome shotgun (WGS) entry which is preliminary data.</text>
</comment>
<evidence type="ECO:0000256" key="3">
    <source>
        <dbReference type="ARBA" id="ARBA00022845"/>
    </source>
</evidence>
<dbReference type="Pfam" id="PF01652">
    <property type="entry name" value="IF4E"/>
    <property type="match status" value="1"/>
</dbReference>
<evidence type="ECO:0000313" key="8">
    <source>
        <dbReference type="EMBL" id="RWS24891.1"/>
    </source>
</evidence>
<feature type="non-terminal residue" evidence="8">
    <location>
        <position position="1"/>
    </location>
</feature>
<dbReference type="SUPFAM" id="SSF55418">
    <property type="entry name" value="eIF4e-like"/>
    <property type="match status" value="1"/>
</dbReference>
<protein>
    <recommendedName>
        <fullName evidence="6">eIF-4F 25 kDa subunit</fullName>
    </recommendedName>
</protein>
<keyword evidence="3" id="KW-0810">Translation regulation</keyword>
<evidence type="ECO:0000256" key="1">
    <source>
        <dbReference type="ARBA" id="ARBA00009860"/>
    </source>
</evidence>
<dbReference type="GO" id="GO:0006417">
    <property type="term" value="P:regulation of translation"/>
    <property type="evidence" value="ECO:0007669"/>
    <property type="project" value="UniProtKB-KW"/>
</dbReference>
<dbReference type="EMBL" id="NCKV01004292">
    <property type="protein sequence ID" value="RWS24891.1"/>
    <property type="molecule type" value="Genomic_DNA"/>
</dbReference>
<dbReference type="AlphaFoldDB" id="A0A443SBF1"/>
<dbReference type="InterPro" id="IPR019770">
    <property type="entry name" value="TIF_eIF_4E_CS"/>
</dbReference>
<dbReference type="InterPro" id="IPR023398">
    <property type="entry name" value="TIF_eIF4e-like"/>
</dbReference>
<evidence type="ECO:0000313" key="9">
    <source>
        <dbReference type="Proteomes" id="UP000288716"/>
    </source>
</evidence>
<dbReference type="GO" id="GO:0003743">
    <property type="term" value="F:translation initiation factor activity"/>
    <property type="evidence" value="ECO:0007669"/>
    <property type="project" value="UniProtKB-KW"/>
</dbReference>
<keyword evidence="5 7" id="KW-0648">Protein biosynthesis</keyword>
<dbReference type="STRING" id="299467.A0A443SBF1"/>
<comment type="similarity">
    <text evidence="1 7">Belongs to the eukaryotic initiation factor 4E family.</text>
</comment>
<keyword evidence="9" id="KW-1185">Reference proteome</keyword>
<dbReference type="PANTHER" id="PTHR11960:SF8">
    <property type="entry name" value="EUKARYOTIC TRANSLATION INITIATION FACTOR 4E1-RELATED"/>
    <property type="match status" value="1"/>
</dbReference>
<sequence>RAPHKACCKQLSVGYLKAKVVQFIFNSNRSFLCFWFSMAKNCENKETDARIEKHPLQNNWQLWYYKPDKSKHWAENQLSVTSFATVEDFWALYNHIELASNLQVGCDYSIFKNGIEPMWEDPRNKRGGRWVFAFGKKNVSPKELDEMWLEVLLCLIGEGFGEESDQVCGAVINIRPKMDKIAIWTSDCKSSQAVMKIGKILKQRMGYMETANYEAHGDTQTRQGSTARHMYTV</sequence>
<keyword evidence="4 7" id="KW-0694">RNA-binding</keyword>
<keyword evidence="2 7" id="KW-0396">Initiation factor</keyword>
<evidence type="ECO:0000256" key="4">
    <source>
        <dbReference type="ARBA" id="ARBA00022884"/>
    </source>
</evidence>